<dbReference type="AlphaFoldDB" id="X1PIP7"/>
<reference evidence="1" key="1">
    <citation type="journal article" date="2014" name="Front. Microbiol.">
        <title>High frequency of phylogenetically diverse reductive dehalogenase-homologous genes in deep subseafloor sedimentary metagenomes.</title>
        <authorList>
            <person name="Kawai M."/>
            <person name="Futagami T."/>
            <person name="Toyoda A."/>
            <person name="Takaki Y."/>
            <person name="Nishi S."/>
            <person name="Hori S."/>
            <person name="Arai W."/>
            <person name="Tsubouchi T."/>
            <person name="Morono Y."/>
            <person name="Uchiyama I."/>
            <person name="Ito T."/>
            <person name="Fujiyama A."/>
            <person name="Inagaki F."/>
            <person name="Takami H."/>
        </authorList>
    </citation>
    <scope>NUCLEOTIDE SEQUENCE</scope>
    <source>
        <strain evidence="1">Expedition CK06-06</strain>
    </source>
</reference>
<evidence type="ECO:0008006" key="2">
    <source>
        <dbReference type="Google" id="ProtNLM"/>
    </source>
</evidence>
<accession>X1PIP7</accession>
<dbReference type="InterPro" id="IPR029063">
    <property type="entry name" value="SAM-dependent_MTases_sf"/>
</dbReference>
<dbReference type="SUPFAM" id="SSF53335">
    <property type="entry name" value="S-adenosyl-L-methionine-dependent methyltransferases"/>
    <property type="match status" value="1"/>
</dbReference>
<gene>
    <name evidence="1" type="ORF">S06H3_34562</name>
</gene>
<dbReference type="GO" id="GO:0008168">
    <property type="term" value="F:methyltransferase activity"/>
    <property type="evidence" value="ECO:0007669"/>
    <property type="project" value="InterPro"/>
</dbReference>
<proteinExistence type="predicted"/>
<dbReference type="GO" id="GO:0003676">
    <property type="term" value="F:nucleic acid binding"/>
    <property type="evidence" value="ECO:0007669"/>
    <property type="project" value="InterPro"/>
</dbReference>
<feature type="non-terminal residue" evidence="1">
    <location>
        <position position="48"/>
    </location>
</feature>
<protein>
    <recommendedName>
        <fullName evidence="2">DNA methylase N-4/N-6 domain-containing protein</fullName>
    </recommendedName>
</protein>
<dbReference type="GO" id="GO:0032259">
    <property type="term" value="P:methylation"/>
    <property type="evidence" value="ECO:0007669"/>
    <property type="project" value="InterPro"/>
</dbReference>
<dbReference type="InterPro" id="IPR002052">
    <property type="entry name" value="DNA_methylase_N6_adenine_CS"/>
</dbReference>
<dbReference type="PROSITE" id="PS00092">
    <property type="entry name" value="N6_MTASE"/>
    <property type="match status" value="1"/>
</dbReference>
<name>X1PIP7_9ZZZZ</name>
<comment type="caution">
    <text evidence="1">The sequence shown here is derived from an EMBL/GenBank/DDBJ whole genome shotgun (WGS) entry which is preliminary data.</text>
</comment>
<dbReference type="EMBL" id="BARV01020758">
    <property type="protein sequence ID" value="GAI30744.1"/>
    <property type="molecule type" value="Genomic_DNA"/>
</dbReference>
<sequence length="48" mass="5527">MKYPEDFINKLICGDCLEVMKEFPDNSIDSVICDPPYNLGFFGKEMGY</sequence>
<evidence type="ECO:0000313" key="1">
    <source>
        <dbReference type="EMBL" id="GAI30744.1"/>
    </source>
</evidence>
<dbReference type="Gene3D" id="3.40.50.150">
    <property type="entry name" value="Vaccinia Virus protein VP39"/>
    <property type="match status" value="1"/>
</dbReference>
<organism evidence="1">
    <name type="scientific">marine sediment metagenome</name>
    <dbReference type="NCBI Taxonomy" id="412755"/>
    <lineage>
        <taxon>unclassified sequences</taxon>
        <taxon>metagenomes</taxon>
        <taxon>ecological metagenomes</taxon>
    </lineage>
</organism>